<keyword evidence="2" id="KW-1185">Reference proteome</keyword>
<proteinExistence type="predicted"/>
<reference evidence="1" key="1">
    <citation type="submission" date="2023-04" db="EMBL/GenBank/DDBJ databases">
        <authorList>
            <consortium name="ELIXIR-Norway"/>
        </authorList>
    </citation>
    <scope>NUCLEOTIDE SEQUENCE [LARGE SCALE GENOMIC DNA]</scope>
</reference>
<accession>A0ABN8ZM40</accession>
<gene>
    <name evidence="1" type="ORF">MRATA1EN1_LOCUS23515</name>
</gene>
<dbReference type="EMBL" id="OX459940">
    <property type="protein sequence ID" value="CAI9174553.1"/>
    <property type="molecule type" value="Genomic_DNA"/>
</dbReference>
<name>A0ABN8ZM40_RANTA</name>
<dbReference type="Proteomes" id="UP001176941">
    <property type="component" value="Chromosome 4"/>
</dbReference>
<evidence type="ECO:0000313" key="1">
    <source>
        <dbReference type="EMBL" id="CAI9174553.1"/>
    </source>
</evidence>
<protein>
    <submittedName>
        <fullName evidence="1">Uncharacterized protein</fullName>
    </submittedName>
</protein>
<evidence type="ECO:0000313" key="2">
    <source>
        <dbReference type="Proteomes" id="UP001176941"/>
    </source>
</evidence>
<organism evidence="1 2">
    <name type="scientific">Rangifer tarandus platyrhynchus</name>
    <name type="common">Svalbard reindeer</name>
    <dbReference type="NCBI Taxonomy" id="3082113"/>
    <lineage>
        <taxon>Eukaryota</taxon>
        <taxon>Metazoa</taxon>
        <taxon>Chordata</taxon>
        <taxon>Craniata</taxon>
        <taxon>Vertebrata</taxon>
        <taxon>Euteleostomi</taxon>
        <taxon>Mammalia</taxon>
        <taxon>Eutheria</taxon>
        <taxon>Laurasiatheria</taxon>
        <taxon>Artiodactyla</taxon>
        <taxon>Ruminantia</taxon>
        <taxon>Pecora</taxon>
        <taxon>Cervidae</taxon>
        <taxon>Odocoileinae</taxon>
        <taxon>Rangifer</taxon>
    </lineage>
</organism>
<sequence length="108" mass="12473">MRWPLVNPFSWIKKGSMDSIPQEQINSNHLQQGLEREASLQKNYGYNVGHTELTEIKQFLKKKKKGKVFKKIASSKELPTCTKRNCDSLGYKMSFESTPESECLPKFC</sequence>